<reference evidence="2 3" key="1">
    <citation type="journal article" date="2021" name="BMC Genomics">
        <title>Datura genome reveals duplications of psychoactive alkaloid biosynthetic genes and high mutation rate following tissue culture.</title>
        <authorList>
            <person name="Rajewski A."/>
            <person name="Carter-House D."/>
            <person name="Stajich J."/>
            <person name="Litt A."/>
        </authorList>
    </citation>
    <scope>NUCLEOTIDE SEQUENCE [LARGE SCALE GENOMIC DNA]</scope>
    <source>
        <strain evidence="2">AR-01</strain>
    </source>
</reference>
<dbReference type="Proteomes" id="UP000823775">
    <property type="component" value="Unassembled WGS sequence"/>
</dbReference>
<evidence type="ECO:0000256" key="1">
    <source>
        <dbReference type="SAM" id="MobiDB-lite"/>
    </source>
</evidence>
<evidence type="ECO:0000313" key="3">
    <source>
        <dbReference type="Proteomes" id="UP000823775"/>
    </source>
</evidence>
<comment type="caution">
    <text evidence="2">The sequence shown here is derived from an EMBL/GenBank/DDBJ whole genome shotgun (WGS) entry which is preliminary data.</text>
</comment>
<protein>
    <submittedName>
        <fullName evidence="2">Uncharacterized protein</fullName>
    </submittedName>
</protein>
<keyword evidence="3" id="KW-1185">Reference proteome</keyword>
<gene>
    <name evidence="2" type="ORF">HAX54_049408</name>
</gene>
<feature type="region of interest" description="Disordered" evidence="1">
    <location>
        <begin position="1"/>
        <end position="20"/>
    </location>
</feature>
<dbReference type="EMBL" id="JACEIK010008364">
    <property type="protein sequence ID" value="MCE3051305.1"/>
    <property type="molecule type" value="Genomic_DNA"/>
</dbReference>
<evidence type="ECO:0000313" key="2">
    <source>
        <dbReference type="EMBL" id="MCE3051305.1"/>
    </source>
</evidence>
<sequence length="99" mass="10981">MGYSNSPHDDATRSSAEAQRRCNAMLSSASTGRDAERGFRGTKCSVKYGTTDPNGTFIKQNLKITHLFFHTQSFHDPHSLTIFSKNIILPKSSNPFTQS</sequence>
<organism evidence="2 3">
    <name type="scientific">Datura stramonium</name>
    <name type="common">Jimsonweed</name>
    <name type="synonym">Common thornapple</name>
    <dbReference type="NCBI Taxonomy" id="4076"/>
    <lineage>
        <taxon>Eukaryota</taxon>
        <taxon>Viridiplantae</taxon>
        <taxon>Streptophyta</taxon>
        <taxon>Embryophyta</taxon>
        <taxon>Tracheophyta</taxon>
        <taxon>Spermatophyta</taxon>
        <taxon>Magnoliopsida</taxon>
        <taxon>eudicotyledons</taxon>
        <taxon>Gunneridae</taxon>
        <taxon>Pentapetalae</taxon>
        <taxon>asterids</taxon>
        <taxon>lamiids</taxon>
        <taxon>Solanales</taxon>
        <taxon>Solanaceae</taxon>
        <taxon>Solanoideae</taxon>
        <taxon>Datureae</taxon>
        <taxon>Datura</taxon>
    </lineage>
</organism>
<proteinExistence type="predicted"/>
<name>A0ABS8WPB4_DATST</name>
<accession>A0ABS8WPB4</accession>